<evidence type="ECO:0000256" key="1">
    <source>
        <dbReference type="SAM" id="MobiDB-lite"/>
    </source>
</evidence>
<dbReference type="Proteomes" id="UP000397656">
    <property type="component" value="Chromosome 1"/>
</dbReference>
<dbReference type="Gene3D" id="3.30.420.10">
    <property type="entry name" value="Ribonuclease H-like superfamily/Ribonuclease H"/>
    <property type="match status" value="1"/>
</dbReference>
<organism evidence="3 4">
    <name type="scientific">Cupriavidus basilensis</name>
    <dbReference type="NCBI Taxonomy" id="68895"/>
    <lineage>
        <taxon>Bacteria</taxon>
        <taxon>Pseudomonadati</taxon>
        <taxon>Pseudomonadota</taxon>
        <taxon>Betaproteobacteria</taxon>
        <taxon>Burkholderiales</taxon>
        <taxon>Burkholderiaceae</taxon>
        <taxon>Cupriavidus</taxon>
    </lineage>
</organism>
<dbReference type="Pfam" id="PF09299">
    <property type="entry name" value="Mu-transpos_C"/>
    <property type="match status" value="1"/>
</dbReference>
<dbReference type="SUPFAM" id="SSF53098">
    <property type="entry name" value="Ribonuclease H-like"/>
    <property type="match status" value="1"/>
</dbReference>
<dbReference type="EMBL" id="CP062803">
    <property type="protein sequence ID" value="QOT78360.1"/>
    <property type="molecule type" value="Genomic_DNA"/>
</dbReference>
<feature type="domain" description="Integrase catalytic" evidence="2">
    <location>
        <begin position="255"/>
        <end position="465"/>
    </location>
</feature>
<dbReference type="InterPro" id="IPR012337">
    <property type="entry name" value="RNaseH-like_sf"/>
</dbReference>
<feature type="compositionally biased region" description="Basic and acidic residues" evidence="1">
    <location>
        <begin position="600"/>
        <end position="623"/>
    </location>
</feature>
<dbReference type="GO" id="GO:0003676">
    <property type="term" value="F:nucleic acid binding"/>
    <property type="evidence" value="ECO:0007669"/>
    <property type="project" value="InterPro"/>
</dbReference>
<name>A0A643FYT6_9BURK</name>
<evidence type="ECO:0000313" key="3">
    <source>
        <dbReference type="EMBL" id="QOT78360.1"/>
    </source>
</evidence>
<protein>
    <submittedName>
        <fullName evidence="3">Transposase</fullName>
    </submittedName>
</protein>
<feature type="region of interest" description="Disordered" evidence="1">
    <location>
        <begin position="598"/>
        <end position="635"/>
    </location>
</feature>
<evidence type="ECO:0000259" key="2">
    <source>
        <dbReference type="PROSITE" id="PS50994"/>
    </source>
</evidence>
<dbReference type="AlphaFoldDB" id="A0A643FYT6"/>
<dbReference type="PANTHER" id="PTHR35004:SF6">
    <property type="entry name" value="TRANSPOSASE"/>
    <property type="match status" value="1"/>
</dbReference>
<dbReference type="InterPro" id="IPR009004">
    <property type="entry name" value="Transposase_Mu_C"/>
</dbReference>
<dbReference type="Pfam" id="PF00665">
    <property type="entry name" value="rve"/>
    <property type="match status" value="1"/>
</dbReference>
<sequence length="669" mass="77259">MTRSLFKQGSILTIDDVYQRIVEIIGDRFQLRAASDGALHEYSSQELLSLYEHARLKITALQNFPAEGEGRSKQDPIERGLADFSEAIRIKAIRKWKYLTAICPDGRLWLSRKILRESLRMCAEEIEPGKRPPGMASFYAWRRRWVFGHFDIRALIDKWELRGQRPRSEYPEALCELIIEGIESVYLNEQRETKVELRDWINARIKKANLTRAPEDELREVSMRLINRFLDQHERYYVLKRRYGERIATQQLTMFGKGPECTRLLQRVEVDNTPLDLLVIDEATRLVLGRPWITVMIDRYSRMVVGFYVSFRKPSVESVLRCFRHAMLPKTYMREKYPEIKGTWPCFGLIEQIVCDNGLEFHAKDLEAACADIGTHLLYCQPRTPHLKGVIERFLKTLNYNFLHLVPGTTYSTYEKRLGYDSVAKAVLTLSELQQALHKWLVEVYGATYHRGINAAPLQRWKEGLELDAPELAPDPQRLKVYLGQVATRQLDRNGVQLNNLQYTSDALQLIRGDKKSLEVTVRYDPDDLGTLHVLDLERKEYVAASCTTPDYAKGLTVEQHTLINRRAKKDYAALPLRDAMLAAKLELREFTERLLQTRRPPESRNKSHHAAAKEALRQHAEASPEILDANPQTCSREANISDDIVSWLAEQSLSSYDVESRNVAGREG</sequence>
<dbReference type="SUPFAM" id="SSF50610">
    <property type="entry name" value="mu transposase, C-terminal domain"/>
    <property type="match status" value="1"/>
</dbReference>
<dbReference type="GO" id="GO:0015074">
    <property type="term" value="P:DNA integration"/>
    <property type="evidence" value="ECO:0007669"/>
    <property type="project" value="InterPro"/>
</dbReference>
<proteinExistence type="predicted"/>
<dbReference type="PANTHER" id="PTHR35004">
    <property type="entry name" value="TRANSPOSASE RV3428C-RELATED"/>
    <property type="match status" value="1"/>
</dbReference>
<reference evidence="3 4" key="1">
    <citation type="submission" date="2020-10" db="EMBL/GenBank/DDBJ databases">
        <title>Complete genome sequence of Cupriavidus basilensis CCUG 49340T.</title>
        <authorList>
            <person name="Salva-Serra F."/>
            <person name="Donoso R.A."/>
            <person name="Cho K.H."/>
            <person name="Yoo J.A."/>
            <person name="Lee K."/>
            <person name="Yoon S.-H."/>
            <person name="Perez-Pantoja D."/>
            <person name="Moore E.R.B."/>
        </authorList>
    </citation>
    <scope>NUCLEOTIDE SEQUENCE [LARGE SCALE GENOMIC DNA]</scope>
    <source>
        <strain evidence="4">CCUG 49340</strain>
    </source>
</reference>
<dbReference type="InterPro" id="IPR001584">
    <property type="entry name" value="Integrase_cat-core"/>
</dbReference>
<gene>
    <name evidence="3" type="ORF">F7R26_000100</name>
</gene>
<dbReference type="PROSITE" id="PS50994">
    <property type="entry name" value="INTEGRASE"/>
    <property type="match status" value="1"/>
</dbReference>
<dbReference type="InterPro" id="IPR036397">
    <property type="entry name" value="RNaseH_sf"/>
</dbReference>
<dbReference type="InterPro" id="IPR015378">
    <property type="entry name" value="Transposase-like_Mu_C"/>
</dbReference>
<evidence type="ECO:0000313" key="4">
    <source>
        <dbReference type="Proteomes" id="UP000397656"/>
    </source>
</evidence>
<accession>A0A643FYT6</accession>